<proteinExistence type="predicted"/>
<feature type="transmembrane region" description="Helical" evidence="1">
    <location>
        <begin position="6"/>
        <end position="27"/>
    </location>
</feature>
<dbReference type="InterPro" id="IPR006747">
    <property type="entry name" value="DUF599"/>
</dbReference>
<evidence type="ECO:0000256" key="1">
    <source>
        <dbReference type="SAM" id="Phobius"/>
    </source>
</evidence>
<accession>A0ABZ2J0Y3</accession>
<feature type="transmembrane region" description="Helical" evidence="1">
    <location>
        <begin position="184"/>
        <end position="211"/>
    </location>
</feature>
<dbReference type="Proteomes" id="UP001385389">
    <property type="component" value="Chromosome"/>
</dbReference>
<keyword evidence="1" id="KW-0472">Membrane</keyword>
<organism evidence="2 3">
    <name type="scientific">Pseudodesulfovibrio methanolicus</name>
    <dbReference type="NCBI Taxonomy" id="3126690"/>
    <lineage>
        <taxon>Bacteria</taxon>
        <taxon>Pseudomonadati</taxon>
        <taxon>Thermodesulfobacteriota</taxon>
        <taxon>Desulfovibrionia</taxon>
        <taxon>Desulfovibrionales</taxon>
        <taxon>Desulfovibrionaceae</taxon>
    </lineage>
</organism>
<sequence length="238" mass="26626">MQEFFAPHLLDIICLVMSAGIFSFYHLYMRFKLKSNPTYSLYGATTLARTAWVVGVMEEKNDILAVQTLRNSTMAATFLASTSILLAVGLLTLSGQADKLGQTWHAMNIFGSRAESTITLKLLVILGNLFIAFFNFSFAIRLFMHVGFLINTPPEEGNYGASITFVAMELNKAGGYFHVGMRAYYFLVPLIFWLFSPLFMLAATVTLLALISRIEKTPQLNSEYLGTLFKNSCELPHK</sequence>
<protein>
    <submittedName>
        <fullName evidence="2">DUF599 domain-containing protein</fullName>
    </submittedName>
</protein>
<name>A0ABZ2J0Y3_9BACT</name>
<dbReference type="Pfam" id="PF04654">
    <property type="entry name" value="DUF599"/>
    <property type="match status" value="1"/>
</dbReference>
<gene>
    <name evidence="2" type="ORF">V8V93_17345</name>
</gene>
<evidence type="ECO:0000313" key="3">
    <source>
        <dbReference type="Proteomes" id="UP001385389"/>
    </source>
</evidence>
<dbReference type="PANTHER" id="PTHR31168:SF1">
    <property type="entry name" value="DUF599 FAMILY PROTEIN"/>
    <property type="match status" value="1"/>
</dbReference>
<dbReference type="RefSeq" id="WP_338670202.1">
    <property type="nucleotide sequence ID" value="NZ_CP146609.1"/>
</dbReference>
<feature type="transmembrane region" description="Helical" evidence="1">
    <location>
        <begin position="118"/>
        <end position="144"/>
    </location>
</feature>
<reference evidence="2 3" key="1">
    <citation type="submission" date="2024-03" db="EMBL/GenBank/DDBJ databases">
        <title>Phenotype and Genome Characterization of a Sulfate-Reducing Bacterium Pseudodesulfovibrio sp. strain 5S69, isolated from Petroleum Reservoir in Tatarstan (Russia).</title>
        <authorList>
            <person name="Bidzhieva S.K."/>
            <person name="Kadnikov V."/>
            <person name="Tourova T.P."/>
            <person name="Samigullina S.R."/>
            <person name="Sokolova D.S."/>
            <person name="Poltaraus A.B."/>
            <person name="Avtukh A.N."/>
            <person name="Tereshina V.M."/>
            <person name="Mardanov A.V."/>
            <person name="Nazina T.N."/>
        </authorList>
    </citation>
    <scope>NUCLEOTIDE SEQUENCE [LARGE SCALE GENOMIC DNA]</scope>
    <source>
        <strain evidence="2 3">5S69</strain>
    </source>
</reference>
<feature type="transmembrane region" description="Helical" evidence="1">
    <location>
        <begin position="39"/>
        <end position="57"/>
    </location>
</feature>
<keyword evidence="3" id="KW-1185">Reference proteome</keyword>
<keyword evidence="1" id="KW-1133">Transmembrane helix</keyword>
<dbReference type="EMBL" id="CP146609">
    <property type="protein sequence ID" value="WWX24532.1"/>
    <property type="molecule type" value="Genomic_DNA"/>
</dbReference>
<dbReference type="PANTHER" id="PTHR31168">
    <property type="entry name" value="OS02G0292800 PROTEIN"/>
    <property type="match status" value="1"/>
</dbReference>
<feature type="transmembrane region" description="Helical" evidence="1">
    <location>
        <begin position="77"/>
        <end position="97"/>
    </location>
</feature>
<evidence type="ECO:0000313" key="2">
    <source>
        <dbReference type="EMBL" id="WWX24532.1"/>
    </source>
</evidence>
<keyword evidence="1" id="KW-0812">Transmembrane</keyword>